<dbReference type="InterPro" id="IPR003714">
    <property type="entry name" value="PhoH"/>
</dbReference>
<accession>A0A4P6UUN3</accession>
<dbReference type="FunFam" id="3.40.50.300:FF:000013">
    <property type="entry name" value="PhoH family ATPase"/>
    <property type="match status" value="1"/>
</dbReference>
<proteinExistence type="inferred from homology"/>
<evidence type="ECO:0000256" key="5">
    <source>
        <dbReference type="ARBA" id="ARBA00022840"/>
    </source>
</evidence>
<dbReference type="SMART" id="SM00322">
    <property type="entry name" value="KH"/>
    <property type="match status" value="1"/>
</dbReference>
<dbReference type="Pfam" id="PF02562">
    <property type="entry name" value="PhoH"/>
    <property type="match status" value="1"/>
</dbReference>
<evidence type="ECO:0000256" key="2">
    <source>
        <dbReference type="ARBA" id="ARBA00010393"/>
    </source>
</evidence>
<evidence type="ECO:0000256" key="1">
    <source>
        <dbReference type="ARBA" id="ARBA00004496"/>
    </source>
</evidence>
<dbReference type="AlphaFoldDB" id="A0A4P6UUN3"/>
<gene>
    <name evidence="8" type="ORF">DKZ56_10605</name>
</gene>
<keyword evidence="4" id="KW-0547">Nucleotide-binding</keyword>
<dbReference type="SUPFAM" id="SSF54791">
    <property type="entry name" value="Eukaryotic type KH-domain (KH-domain type I)"/>
    <property type="match status" value="1"/>
</dbReference>
<keyword evidence="3" id="KW-0963">Cytoplasm</keyword>
<dbReference type="Gene3D" id="3.40.50.300">
    <property type="entry name" value="P-loop containing nucleotide triphosphate hydrolases"/>
    <property type="match status" value="1"/>
</dbReference>
<keyword evidence="9" id="KW-1185">Reference proteome</keyword>
<dbReference type="KEGG" id="uth:DKZ56_10605"/>
<dbReference type="InterPro" id="IPR004087">
    <property type="entry name" value="KH_dom"/>
</dbReference>
<dbReference type="InterPro" id="IPR051451">
    <property type="entry name" value="PhoH2-like"/>
</dbReference>
<dbReference type="GO" id="GO:0005524">
    <property type="term" value="F:ATP binding"/>
    <property type="evidence" value="ECO:0007669"/>
    <property type="project" value="UniProtKB-KW"/>
</dbReference>
<dbReference type="PANTHER" id="PTHR30473:SF1">
    <property type="entry name" value="PHOH-LIKE PROTEIN"/>
    <property type="match status" value="1"/>
</dbReference>
<evidence type="ECO:0000256" key="3">
    <source>
        <dbReference type="ARBA" id="ARBA00022490"/>
    </source>
</evidence>
<dbReference type="GO" id="GO:0005829">
    <property type="term" value="C:cytosol"/>
    <property type="evidence" value="ECO:0007669"/>
    <property type="project" value="TreeGrafter"/>
</dbReference>
<comment type="similarity">
    <text evidence="2">Belongs to the PhoH family.</text>
</comment>
<organism evidence="8 9">
    <name type="scientific">Ureibacillus thermophilus</name>
    <dbReference type="NCBI Taxonomy" id="367743"/>
    <lineage>
        <taxon>Bacteria</taxon>
        <taxon>Bacillati</taxon>
        <taxon>Bacillota</taxon>
        <taxon>Bacilli</taxon>
        <taxon>Bacillales</taxon>
        <taxon>Caryophanaceae</taxon>
        <taxon>Ureibacillus</taxon>
    </lineage>
</organism>
<dbReference type="PANTHER" id="PTHR30473">
    <property type="entry name" value="PROTEIN PHOH"/>
    <property type="match status" value="1"/>
</dbReference>
<dbReference type="InterPro" id="IPR027417">
    <property type="entry name" value="P-loop_NTPase"/>
</dbReference>
<sequence>MTEELTELQVENSNEAIMLLGMGDKNIKLIEETFNCQIITRGQTIQIAGEEEQKKKVTVLLKELLKVIRKGINIDLRDVANAIEMMNKGTIEYFAELYDIEIARTHSGKPIRAKTIGQREYIKAIRSKDLVFAIGPAGTGKTYLAVVMATQALKNGHVKRIILTRPAVEAGESLGFLPGDMKEKVDPYLRPLYDALHDVYGTEHTQRLIERGTIEIAPLAYMRGRTLDDAFVILDEAQNTTHMQMKMFLTRLGYGSKMVITGDKSQIDLPTKMESGLIIAERVLKDVKDIHFSYLEAGDVVRHPLVAKIIQAYHEQEL</sequence>
<dbReference type="InterPro" id="IPR036612">
    <property type="entry name" value="KH_dom_type_1_sf"/>
</dbReference>
<dbReference type="SUPFAM" id="SSF52540">
    <property type="entry name" value="P-loop containing nucleoside triphosphate hydrolases"/>
    <property type="match status" value="1"/>
</dbReference>
<comment type="subcellular location">
    <subcellularLocation>
        <location evidence="1">Cytoplasm</location>
    </subcellularLocation>
</comment>
<evidence type="ECO:0000313" key="9">
    <source>
        <dbReference type="Proteomes" id="UP000291151"/>
    </source>
</evidence>
<evidence type="ECO:0000259" key="7">
    <source>
        <dbReference type="SMART" id="SM00322"/>
    </source>
</evidence>
<dbReference type="EMBL" id="CP036528">
    <property type="protein sequence ID" value="QBK26275.1"/>
    <property type="molecule type" value="Genomic_DNA"/>
</dbReference>
<dbReference type="GO" id="GO:0003723">
    <property type="term" value="F:RNA binding"/>
    <property type="evidence" value="ECO:0007669"/>
    <property type="project" value="InterPro"/>
</dbReference>
<evidence type="ECO:0000256" key="6">
    <source>
        <dbReference type="ARBA" id="ARBA00039970"/>
    </source>
</evidence>
<dbReference type="RefSeq" id="WP_208649966.1">
    <property type="nucleotide sequence ID" value="NZ_CP036528.1"/>
</dbReference>
<feature type="domain" description="K Homology" evidence="7">
    <location>
        <begin position="2"/>
        <end position="66"/>
    </location>
</feature>
<reference evidence="8 9" key="1">
    <citation type="submission" date="2019-02" db="EMBL/GenBank/DDBJ databases">
        <title>Ureibacillus thermophilus.</title>
        <authorList>
            <person name="Sunny J.S."/>
            <person name="Natarajan A."/>
            <person name="Saleena L.M."/>
        </authorList>
    </citation>
    <scope>NUCLEOTIDE SEQUENCE [LARGE SCALE GENOMIC DNA]</scope>
    <source>
        <strain evidence="8 9">LM102</strain>
    </source>
</reference>
<keyword evidence="5" id="KW-0067">ATP-binding</keyword>
<dbReference type="Proteomes" id="UP000291151">
    <property type="component" value="Chromosome"/>
</dbReference>
<evidence type="ECO:0000256" key="4">
    <source>
        <dbReference type="ARBA" id="ARBA00022741"/>
    </source>
</evidence>
<protein>
    <recommendedName>
        <fullName evidence="6">PhoH-like protein</fullName>
    </recommendedName>
</protein>
<evidence type="ECO:0000313" key="8">
    <source>
        <dbReference type="EMBL" id="QBK26275.1"/>
    </source>
</evidence>
<name>A0A4P6UUN3_9BACL</name>